<evidence type="ECO:0000313" key="2">
    <source>
        <dbReference type="EMBL" id="KAL0562966.1"/>
    </source>
</evidence>
<protein>
    <submittedName>
        <fullName evidence="2">Uncharacterized protein</fullName>
    </submittedName>
</protein>
<organism evidence="2 3">
    <name type="scientific">Marasmius crinis-equi</name>
    <dbReference type="NCBI Taxonomy" id="585013"/>
    <lineage>
        <taxon>Eukaryota</taxon>
        <taxon>Fungi</taxon>
        <taxon>Dikarya</taxon>
        <taxon>Basidiomycota</taxon>
        <taxon>Agaricomycotina</taxon>
        <taxon>Agaricomycetes</taxon>
        <taxon>Agaricomycetidae</taxon>
        <taxon>Agaricales</taxon>
        <taxon>Marasmiineae</taxon>
        <taxon>Marasmiaceae</taxon>
        <taxon>Marasmius</taxon>
    </lineage>
</organism>
<evidence type="ECO:0000313" key="3">
    <source>
        <dbReference type="Proteomes" id="UP001465976"/>
    </source>
</evidence>
<name>A0ABR3EJF9_9AGAR</name>
<sequence>MGFSIDVHQKEKCRKSPSPEYKARYPLPPTAEQPPNLPLRQSQQLAYLCDNLCAPPSSTDTDESRSFSILSSISNGQYQADGPNYIFNDGKTEPSTWFTLQCSIPLSSPDAKHNSRSDLASEWAGDAIRRPSSSGLPLTVRHQISVKITLGYDSPDHKETAAKPSFRRFIEFTPSKRKIVRN</sequence>
<gene>
    <name evidence="2" type="ORF">V5O48_019112</name>
</gene>
<evidence type="ECO:0000256" key="1">
    <source>
        <dbReference type="SAM" id="MobiDB-lite"/>
    </source>
</evidence>
<keyword evidence="3" id="KW-1185">Reference proteome</keyword>
<accession>A0ABR3EJF9</accession>
<dbReference type="Proteomes" id="UP001465976">
    <property type="component" value="Unassembled WGS sequence"/>
</dbReference>
<feature type="region of interest" description="Disordered" evidence="1">
    <location>
        <begin position="1"/>
        <end position="38"/>
    </location>
</feature>
<reference evidence="2 3" key="1">
    <citation type="submission" date="2024-02" db="EMBL/GenBank/DDBJ databases">
        <title>A draft genome for the cacao thread blight pathogen Marasmius crinis-equi.</title>
        <authorList>
            <person name="Cohen S.P."/>
            <person name="Baruah I.K."/>
            <person name="Amoako-Attah I."/>
            <person name="Bukari Y."/>
            <person name="Meinhardt L.W."/>
            <person name="Bailey B.A."/>
        </authorList>
    </citation>
    <scope>NUCLEOTIDE SEQUENCE [LARGE SCALE GENOMIC DNA]</scope>
    <source>
        <strain evidence="2 3">GH-76</strain>
    </source>
</reference>
<feature type="compositionally biased region" description="Pro residues" evidence="1">
    <location>
        <begin position="26"/>
        <end position="37"/>
    </location>
</feature>
<proteinExistence type="predicted"/>
<dbReference type="EMBL" id="JBAHYK010004148">
    <property type="protein sequence ID" value="KAL0562966.1"/>
    <property type="molecule type" value="Genomic_DNA"/>
</dbReference>
<comment type="caution">
    <text evidence="2">The sequence shown here is derived from an EMBL/GenBank/DDBJ whole genome shotgun (WGS) entry which is preliminary data.</text>
</comment>